<evidence type="ECO:0000313" key="1">
    <source>
        <dbReference type="EMBL" id="ENX35782.1"/>
    </source>
</evidence>
<dbReference type="NCBIfam" id="TIGR01634">
    <property type="entry name" value="tail_P2_I"/>
    <property type="match status" value="1"/>
</dbReference>
<protein>
    <submittedName>
        <fullName evidence="1">Phage tail protein I</fullName>
    </submittedName>
</protein>
<keyword evidence="3" id="KW-1185">Reference proteome</keyword>
<evidence type="ECO:0000313" key="2">
    <source>
        <dbReference type="EMBL" id="GGH39203.1"/>
    </source>
</evidence>
<dbReference type="STRING" id="1217698.F888_03615"/>
<dbReference type="PATRIC" id="fig|1217698.3.peg.3521"/>
<dbReference type="HOGENOM" id="CLU_086293_2_0_6"/>
<comment type="caution">
    <text evidence="1">The sequence shown here is derived from an EMBL/GenBank/DDBJ whole genome shotgun (WGS) entry which is preliminary data.</text>
</comment>
<sequence length="173" mass="19726">MYSLLPPNATKLERNLEQLGDRLSNLPVPFIELHRVELCPEKHLAWLAWDHRVEYWRSDWTAAEKRQAISESKEFNAQRGTRSSIESLLSKFVNNFELKAWHEYSPPQPPFTFVVIINEMIISIEQLLQIQTAVEATKSARDNFSIAAKVLSSGQIKTTGASHSGETVYLSTL</sequence>
<dbReference type="RefSeq" id="WP_005289122.1">
    <property type="nucleotide sequence ID" value="NZ_BMDA01000003.1"/>
</dbReference>
<evidence type="ECO:0000313" key="3">
    <source>
        <dbReference type="Proteomes" id="UP000013200"/>
    </source>
</evidence>
<reference evidence="2" key="3">
    <citation type="submission" date="2024-03" db="EMBL/GenBank/DDBJ databases">
        <authorList>
            <person name="Sun Q."/>
            <person name="Sedlacek I."/>
        </authorList>
    </citation>
    <scope>NUCLEOTIDE SEQUENCE</scope>
    <source>
        <strain evidence="2">CCM 8635</strain>
    </source>
</reference>
<accession>N9R9G3</accession>
<dbReference type="AlphaFoldDB" id="N9R9G3"/>
<reference evidence="1 3" key="1">
    <citation type="submission" date="2013-02" db="EMBL/GenBank/DDBJ databases">
        <title>The Genome Sequence of Acinetobacter sp. NIPH 3623.</title>
        <authorList>
            <consortium name="The Broad Institute Genome Sequencing Platform"/>
            <consortium name="The Broad Institute Genome Sequencing Center for Infectious Disease"/>
            <person name="Cerqueira G."/>
            <person name="Feldgarden M."/>
            <person name="Courvalin P."/>
            <person name="Perichon B."/>
            <person name="Grillot-Courvalin C."/>
            <person name="Clermont D."/>
            <person name="Rocha E."/>
            <person name="Yoon E.-J."/>
            <person name="Nemec A."/>
            <person name="Walker B."/>
            <person name="Young S.K."/>
            <person name="Zeng Q."/>
            <person name="Gargeya S."/>
            <person name="Fitzgerald M."/>
            <person name="Haas B."/>
            <person name="Abouelleil A."/>
            <person name="Alvarado L."/>
            <person name="Arachchi H.M."/>
            <person name="Berlin A.M."/>
            <person name="Chapman S.B."/>
            <person name="Dewar J."/>
            <person name="Goldberg J."/>
            <person name="Griggs A."/>
            <person name="Gujja S."/>
            <person name="Hansen M."/>
            <person name="Howarth C."/>
            <person name="Imamovic A."/>
            <person name="Larimer J."/>
            <person name="McCowan C."/>
            <person name="Murphy C."/>
            <person name="Neiman D."/>
            <person name="Pearson M."/>
            <person name="Priest M."/>
            <person name="Roberts A."/>
            <person name="Saif S."/>
            <person name="Shea T."/>
            <person name="Sisk P."/>
            <person name="Sykes S."/>
            <person name="Wortman J."/>
            <person name="Nusbaum C."/>
            <person name="Birren B."/>
        </authorList>
    </citation>
    <scope>NUCLEOTIDE SEQUENCE [LARGE SCALE GENOMIC DNA]</scope>
    <source>
        <strain evidence="1 3">NIPH 3623</strain>
    </source>
</reference>
<dbReference type="Proteomes" id="UP000013200">
    <property type="component" value="Unassembled WGS sequence"/>
</dbReference>
<reference evidence="2 4" key="2">
    <citation type="journal article" date="2014" name="Int. J. Syst. Evol. Microbiol.">
        <title>Complete genome sequence of Corynebacterium casei LMG S-19264T (=DSM 44701T), isolated from a smear-ripened cheese.</title>
        <authorList>
            <consortium name="US DOE Joint Genome Institute (JGI-PGF)"/>
            <person name="Walter F."/>
            <person name="Albersmeier A."/>
            <person name="Kalinowski J."/>
            <person name="Ruckert C."/>
        </authorList>
    </citation>
    <scope>NUCLEOTIDE SEQUENCE [LARGE SCALE GENOMIC DNA]</scope>
    <source>
        <strain evidence="2 4">CCM 8635</strain>
    </source>
</reference>
<proteinExistence type="predicted"/>
<evidence type="ECO:0000313" key="4">
    <source>
        <dbReference type="Proteomes" id="UP000652691"/>
    </source>
</evidence>
<name>N9R9G3_9GAMM</name>
<gene>
    <name evidence="2" type="primary">I</name>
    <name evidence="1" type="ORF">F888_03615</name>
    <name evidence="2" type="ORF">GCM10007354_24850</name>
</gene>
<dbReference type="GeneID" id="80105067"/>
<organism evidence="1 3">
    <name type="scientific">Acinetobacter courvalinii</name>
    <dbReference type="NCBI Taxonomy" id="280147"/>
    <lineage>
        <taxon>Bacteria</taxon>
        <taxon>Pseudomonadati</taxon>
        <taxon>Pseudomonadota</taxon>
        <taxon>Gammaproteobacteria</taxon>
        <taxon>Moraxellales</taxon>
        <taxon>Moraxellaceae</taxon>
        <taxon>Acinetobacter</taxon>
    </lineage>
</organism>
<dbReference type="EMBL" id="APSA01000018">
    <property type="protein sequence ID" value="ENX35782.1"/>
    <property type="molecule type" value="Genomic_DNA"/>
</dbReference>
<dbReference type="Proteomes" id="UP000652691">
    <property type="component" value="Unassembled WGS sequence"/>
</dbReference>
<dbReference type="InterPro" id="IPR006521">
    <property type="entry name" value="Tail_protein_I"/>
</dbReference>
<dbReference type="Pfam" id="PF09684">
    <property type="entry name" value="Tail_P2_I"/>
    <property type="match status" value="1"/>
</dbReference>
<dbReference type="EMBL" id="BMDA01000003">
    <property type="protein sequence ID" value="GGH39203.1"/>
    <property type="molecule type" value="Genomic_DNA"/>
</dbReference>